<keyword evidence="2" id="KW-1185">Reference proteome</keyword>
<comment type="caution">
    <text evidence="1">The sequence shown here is derived from an EMBL/GenBank/DDBJ whole genome shotgun (WGS) entry which is preliminary data.</text>
</comment>
<gene>
    <name evidence="1" type="ORF">DKT75_08615</name>
</gene>
<reference evidence="1 2" key="1">
    <citation type="submission" date="2018-05" db="EMBL/GenBank/DDBJ databases">
        <title>Leucothrix arctica sp. nov., isolated from Arctic seawater.</title>
        <authorList>
            <person name="Choi A."/>
            <person name="Baek K."/>
        </authorList>
    </citation>
    <scope>NUCLEOTIDE SEQUENCE [LARGE SCALE GENOMIC DNA]</scope>
    <source>
        <strain evidence="1 2">IMCC9719</strain>
    </source>
</reference>
<dbReference type="EMBL" id="QGKL01000026">
    <property type="protein sequence ID" value="PWQ96819.1"/>
    <property type="molecule type" value="Genomic_DNA"/>
</dbReference>
<sequence length="86" mass="9544">MIIGFRVLFGKKGLAIKPITTKTAVNPNTAKPIVAKLKTIKPKATMPRLKKTALFNVSMCRTPWVRQPSAVSIVRTIFDPVYSKFA</sequence>
<name>A0A317CEN5_9GAMM</name>
<protein>
    <submittedName>
        <fullName evidence="1">Uncharacterized protein</fullName>
    </submittedName>
</protein>
<proteinExistence type="predicted"/>
<evidence type="ECO:0000313" key="1">
    <source>
        <dbReference type="EMBL" id="PWQ96819.1"/>
    </source>
</evidence>
<dbReference type="AlphaFoldDB" id="A0A317CEN5"/>
<organism evidence="1 2">
    <name type="scientific">Leucothrix arctica</name>
    <dbReference type="NCBI Taxonomy" id="1481894"/>
    <lineage>
        <taxon>Bacteria</taxon>
        <taxon>Pseudomonadati</taxon>
        <taxon>Pseudomonadota</taxon>
        <taxon>Gammaproteobacteria</taxon>
        <taxon>Thiotrichales</taxon>
        <taxon>Thiotrichaceae</taxon>
        <taxon>Leucothrix</taxon>
    </lineage>
</organism>
<evidence type="ECO:0000313" key="2">
    <source>
        <dbReference type="Proteomes" id="UP000245506"/>
    </source>
</evidence>
<dbReference type="Proteomes" id="UP000245506">
    <property type="component" value="Unassembled WGS sequence"/>
</dbReference>
<accession>A0A317CEN5</accession>